<evidence type="ECO:0000256" key="1">
    <source>
        <dbReference type="ARBA" id="ARBA00005850"/>
    </source>
</evidence>
<organism evidence="4 6">
    <name type="scientific">Candidatus Methanodesulfokora washburnensis</name>
    <dbReference type="NCBI Taxonomy" id="2478471"/>
    <lineage>
        <taxon>Archaea</taxon>
        <taxon>Thermoproteota</taxon>
        <taxon>Candidatus Korarchaeia</taxon>
        <taxon>Candidatus Korarchaeia incertae sedis</taxon>
        <taxon>Candidatus Methanodesulfokora</taxon>
    </lineage>
</organism>
<dbReference type="AlphaFoldDB" id="A0A429GIE4"/>
<dbReference type="GO" id="GO:0046961">
    <property type="term" value="F:proton-transporting ATPase activity, rotational mechanism"/>
    <property type="evidence" value="ECO:0007669"/>
    <property type="project" value="InterPro"/>
</dbReference>
<reference evidence="5 7" key="2">
    <citation type="journal article" date="2019" name="Nat. Microbiol.">
        <title>Wide diversity of methane and short-chain alkane metabolisms in uncultured archaea.</title>
        <authorList>
            <person name="Borrel G."/>
            <person name="Adam P.S."/>
            <person name="McKay L.J."/>
            <person name="Chen L.X."/>
            <person name="Sierra-Garcia I.N."/>
            <person name="Sieber C.M."/>
            <person name="Letourneur Q."/>
            <person name="Ghozlane A."/>
            <person name="Andersen G.L."/>
            <person name="Li W.J."/>
            <person name="Hallam S.J."/>
            <person name="Muyzer G."/>
            <person name="de Oliveira V.M."/>
            <person name="Inskeep W.P."/>
            <person name="Banfield J.F."/>
            <person name="Gribaldo S."/>
        </authorList>
    </citation>
    <scope>NUCLEOTIDE SEQUENCE [LARGE SCALE GENOMIC DNA]</scope>
    <source>
        <strain evidence="5">NM4</strain>
    </source>
</reference>
<dbReference type="RefSeq" id="WP_125671785.1">
    <property type="nucleotide sequence ID" value="NZ_RCOS01000113.1"/>
</dbReference>
<name>A0A429GIE4_9CREN</name>
<dbReference type="Pfam" id="PF01813">
    <property type="entry name" value="ATP-synt_D"/>
    <property type="match status" value="1"/>
</dbReference>
<evidence type="ECO:0000313" key="4">
    <source>
        <dbReference type="EMBL" id="RSN73546.1"/>
    </source>
</evidence>
<dbReference type="Gene3D" id="1.10.287.3240">
    <property type="match status" value="1"/>
</dbReference>
<comment type="similarity">
    <text evidence="1">Belongs to the V-ATPase D subunit family.</text>
</comment>
<evidence type="ECO:0000256" key="2">
    <source>
        <dbReference type="ARBA" id="ARBA00022448"/>
    </source>
</evidence>
<dbReference type="EC" id="3.6.3.14" evidence="4"/>
<evidence type="ECO:0000313" key="7">
    <source>
        <dbReference type="Proteomes" id="UP000316217"/>
    </source>
</evidence>
<reference evidence="4 6" key="1">
    <citation type="submission" date="2018-10" db="EMBL/GenBank/DDBJ databases">
        <title>Co-occurring genomic capacity for anaerobic methane metabolism and dissimilatory sulfite reduction discovered in the Korarchaeota.</title>
        <authorList>
            <person name="Mckay L.J."/>
            <person name="Dlakic M."/>
            <person name="Fields M.W."/>
            <person name="Delmont T.O."/>
            <person name="Eren A.M."/>
            <person name="Jay Z.J."/>
            <person name="Klingelsmith K.B."/>
            <person name="Rusch D.B."/>
            <person name="Inskeep W.P."/>
        </authorList>
    </citation>
    <scope>NUCLEOTIDE SEQUENCE [LARGE SCALE GENOMIC DNA]</scope>
    <source>
        <strain evidence="4 6">MDKW</strain>
    </source>
</reference>
<dbReference type="GO" id="GO:0016787">
    <property type="term" value="F:hydrolase activity"/>
    <property type="evidence" value="ECO:0007669"/>
    <property type="project" value="UniProtKB-KW"/>
</dbReference>
<evidence type="ECO:0000313" key="6">
    <source>
        <dbReference type="Proteomes" id="UP000277582"/>
    </source>
</evidence>
<dbReference type="NCBIfam" id="TIGR00309">
    <property type="entry name" value="V_ATPase_subD"/>
    <property type="match status" value="1"/>
</dbReference>
<keyword evidence="2" id="KW-0813">Transport</keyword>
<keyword evidence="6" id="KW-1185">Reference proteome</keyword>
<dbReference type="EMBL" id="RCOS01000113">
    <property type="protein sequence ID" value="RSN73546.1"/>
    <property type="molecule type" value="Genomic_DNA"/>
</dbReference>
<dbReference type="OrthoDB" id="117390at2157"/>
<dbReference type="InterPro" id="IPR002699">
    <property type="entry name" value="V_ATPase_D"/>
</dbReference>
<evidence type="ECO:0000313" key="5">
    <source>
        <dbReference type="EMBL" id="RZN62341.1"/>
    </source>
</evidence>
<protein>
    <submittedName>
        <fullName evidence="4">V-type ATP synthase subunit D</fullName>
        <ecNumber evidence="4">3.6.3.14</ecNumber>
    </submittedName>
</protein>
<comment type="caution">
    <text evidence="4">The sequence shown here is derived from an EMBL/GenBank/DDBJ whole genome shotgun (WGS) entry which is preliminary data.</text>
</comment>
<sequence>MSFRSVGRILPTKGFLIRLRERAALLQMGIEALKMKRDQLIRESQELLKQLHARKDIDKKLEEAFFMVKMAYAVAGPQEMRKAALLATPLKIEVRTKSVVGVETPEITASEFRLAVSPSLNSAVMAAAVKLSEAIKEMMPLVNAEARFERIAEALAQTMRKVNALEKIVIPDYVAAIKYVEELLEEEDLEEFLTIKKYRQIKRGE</sequence>
<keyword evidence="4" id="KW-0378">Hydrolase</keyword>
<evidence type="ECO:0000256" key="3">
    <source>
        <dbReference type="ARBA" id="ARBA00023065"/>
    </source>
</evidence>
<dbReference type="PANTHER" id="PTHR11671">
    <property type="entry name" value="V-TYPE ATP SYNTHASE SUBUNIT D"/>
    <property type="match status" value="1"/>
</dbReference>
<dbReference type="EMBL" id="RXII01000048">
    <property type="protein sequence ID" value="RZN62341.1"/>
    <property type="molecule type" value="Genomic_DNA"/>
</dbReference>
<dbReference type="Proteomes" id="UP000316217">
    <property type="component" value="Unassembled WGS sequence"/>
</dbReference>
<keyword evidence="3" id="KW-0406">Ion transport</keyword>
<dbReference type="Proteomes" id="UP000277582">
    <property type="component" value="Unassembled WGS sequence"/>
</dbReference>
<gene>
    <name evidence="4" type="ORF">D6D85_09690</name>
    <name evidence="5" type="ORF">EF810_02975</name>
</gene>
<proteinExistence type="inferred from homology"/>
<accession>A0A429GIE4</accession>